<proteinExistence type="predicted"/>
<dbReference type="OrthoDB" id="5483139at2"/>
<accession>A0A6L6QCG6</accession>
<dbReference type="EMBL" id="WNKX01000002">
    <property type="protein sequence ID" value="MTW09734.1"/>
    <property type="molecule type" value="Genomic_DNA"/>
</dbReference>
<protein>
    <submittedName>
        <fullName evidence="1">Uncharacterized protein</fullName>
    </submittedName>
</protein>
<sequence length="481" mass="54717">MPVQLFRNTPDPSSDPFTAYYLMVRSASDFLSYNNFEAFVTAVLGTKPLPQGLPDLPPYEKLVYIAHLFVACHGQWVKNCFQSGAGLQSVTSKFLPPNGTQPIGDMDEANRIFHPYVLDVHQLAAQAIELFDATPHGSTNRSPSSDAYTLVQKLIEMNPRVPHLPQDQIDLCAFDGFVQYKLENPCMTELIWNYWLEEGMLVQGINAITLRFQNRLYPGGDKLARCNISHLRPLTNLLWDYVRHEPDRLSLARRAYEYDHQYGLRLRGSAVPNLMPADSRTSFIEAFHRVLQEACRYYRTSMDTTMHADAFPMLNCLRELHLILAEGSDNQYSDMPTTARSEMLLQQLITARPEIHDFLGGKPGVPYAEAWMPHMDTLRQIMGWNDASIRHYQTLATCGEMILLGIRHLNWSDIKDSSIAANWLTACRPEVQNYVHSYRAVTGVDLGVFDTPVVAGKEWTVQPSDLINRRRLAAQQPRLTQ</sequence>
<gene>
    <name evidence="1" type="ORF">GM658_03890</name>
</gene>
<dbReference type="AlphaFoldDB" id="A0A6L6QCG6"/>
<comment type="caution">
    <text evidence="1">The sequence shown here is derived from an EMBL/GenBank/DDBJ whole genome shotgun (WGS) entry which is preliminary data.</text>
</comment>
<evidence type="ECO:0000313" key="2">
    <source>
        <dbReference type="Proteomes" id="UP000472320"/>
    </source>
</evidence>
<keyword evidence="2" id="KW-1185">Reference proteome</keyword>
<reference evidence="1 2" key="1">
    <citation type="submission" date="2019-11" db="EMBL/GenBank/DDBJ databases">
        <title>Type strains purchased from KCTC, JCM and DSMZ.</title>
        <authorList>
            <person name="Lu H."/>
        </authorList>
    </citation>
    <scope>NUCLEOTIDE SEQUENCE [LARGE SCALE GENOMIC DNA]</scope>
    <source>
        <strain evidence="1 2">JCM 31587</strain>
    </source>
</reference>
<dbReference type="Proteomes" id="UP000472320">
    <property type="component" value="Unassembled WGS sequence"/>
</dbReference>
<organism evidence="1 2">
    <name type="scientific">Massilia eburnea</name>
    <dbReference type="NCBI Taxonomy" id="1776165"/>
    <lineage>
        <taxon>Bacteria</taxon>
        <taxon>Pseudomonadati</taxon>
        <taxon>Pseudomonadota</taxon>
        <taxon>Betaproteobacteria</taxon>
        <taxon>Burkholderiales</taxon>
        <taxon>Oxalobacteraceae</taxon>
        <taxon>Telluria group</taxon>
        <taxon>Massilia</taxon>
    </lineage>
</organism>
<name>A0A6L6QCG6_9BURK</name>
<evidence type="ECO:0000313" key="1">
    <source>
        <dbReference type="EMBL" id="MTW09734.1"/>
    </source>
</evidence>